<dbReference type="SUPFAM" id="SSF53448">
    <property type="entry name" value="Nucleotide-diphospho-sugar transferases"/>
    <property type="match status" value="1"/>
</dbReference>
<evidence type="ECO:0000256" key="6">
    <source>
        <dbReference type="ARBA" id="ARBA00022968"/>
    </source>
</evidence>
<dbReference type="PANTHER" id="PTHR31392">
    <property type="entry name" value="ALPHA-1,3-MANNOSYLTRANSFERASE MNN1-RELATED"/>
    <property type="match status" value="1"/>
</dbReference>
<evidence type="ECO:0000313" key="10">
    <source>
        <dbReference type="EMBL" id="SPO00584.1"/>
    </source>
</evidence>
<evidence type="ECO:0000256" key="4">
    <source>
        <dbReference type="ARBA" id="ARBA00022679"/>
    </source>
</evidence>
<keyword evidence="3" id="KW-0328">Glycosyltransferase</keyword>
<comment type="caution">
    <text evidence="10">The sequence shown here is derived from an EMBL/GenBank/DDBJ whole genome shotgun (WGS) entry which is preliminary data.</text>
</comment>
<evidence type="ECO:0000313" key="11">
    <source>
        <dbReference type="Proteomes" id="UP001187682"/>
    </source>
</evidence>
<evidence type="ECO:0000256" key="1">
    <source>
        <dbReference type="ARBA" id="ARBA00004606"/>
    </source>
</evidence>
<comment type="subcellular location">
    <subcellularLocation>
        <location evidence="1">Membrane</location>
        <topology evidence="1">Single-pass type II membrane protein</topology>
    </subcellularLocation>
</comment>
<keyword evidence="7" id="KW-1133">Transmembrane helix</keyword>
<sequence>MLSFPRAVPVSRIATTILRTAVVIAIVLAVSPLRPYLSPSAWPKNSQTSKVHPRPGQLLTTVELGHIEDTARRILDSPLKHPYKEEFGELGRRAQQLRGWISLANSSSSPGDRERLEQVIESTAQSLFPFLQSPPGNPRSSTPLADLVSSFHPRSRGIVIPTGSATLRFTFHSIASLREVLNSTLPIEIAYAGDQDLPPSDRWRLQSRFDNIRFLDVLAVFNDTTLDLKKGGWAIKPFAALASSFEEVIVVDADAVFLQSPEILLEQRKYRSTGALLFHDRLLWKDLFKERREWWRSQISDPSDALSRSLVWTEGYAEECDSGVVVVNKSRPEVLVGLLHVAWQNTREVREEVTYTITYGDKESWWLGLELAGSGYAFEAHYAAMIGWPSGSGEDGEAKLCSFVIGHLDERERLLWYNGGLLKNKKVDGTLFGLPTHWMVDGTWLKGARRTQMSCMVGERSSELAEEEKEVIRRSIGLAREMDTQFGF</sequence>
<dbReference type="Proteomes" id="UP001187682">
    <property type="component" value="Unassembled WGS sequence"/>
</dbReference>
<proteinExistence type="inferred from homology"/>
<evidence type="ECO:0000256" key="9">
    <source>
        <dbReference type="ARBA" id="ARBA00023180"/>
    </source>
</evidence>
<comment type="similarity">
    <text evidence="2">Belongs to the MNN1/MNT family.</text>
</comment>
<name>A0AAE8SU59_9PEZI</name>
<keyword evidence="8" id="KW-0472">Membrane</keyword>
<protein>
    <submittedName>
        <fullName evidence="10">Related to MNT3 - alpha-1,3-mannosyltransferases responsible for adding the terminal mannose resi</fullName>
    </submittedName>
</protein>
<dbReference type="GO" id="GO:0006493">
    <property type="term" value="P:protein O-linked glycosylation"/>
    <property type="evidence" value="ECO:0007669"/>
    <property type="project" value="TreeGrafter"/>
</dbReference>
<dbReference type="GO" id="GO:0005794">
    <property type="term" value="C:Golgi apparatus"/>
    <property type="evidence" value="ECO:0007669"/>
    <property type="project" value="TreeGrafter"/>
</dbReference>
<dbReference type="EMBL" id="ONZQ02000004">
    <property type="protein sequence ID" value="SPO00584.1"/>
    <property type="molecule type" value="Genomic_DNA"/>
</dbReference>
<dbReference type="InterPro" id="IPR022751">
    <property type="entry name" value="Alpha_mannosyltransferase"/>
</dbReference>
<organism evidence="10 11">
    <name type="scientific">Cephalotrichum gorgonifer</name>
    <dbReference type="NCBI Taxonomy" id="2041049"/>
    <lineage>
        <taxon>Eukaryota</taxon>
        <taxon>Fungi</taxon>
        <taxon>Dikarya</taxon>
        <taxon>Ascomycota</taxon>
        <taxon>Pezizomycotina</taxon>
        <taxon>Sordariomycetes</taxon>
        <taxon>Hypocreomycetidae</taxon>
        <taxon>Microascales</taxon>
        <taxon>Microascaceae</taxon>
        <taxon>Cephalotrichum</taxon>
    </lineage>
</organism>
<dbReference type="GO" id="GO:0016020">
    <property type="term" value="C:membrane"/>
    <property type="evidence" value="ECO:0007669"/>
    <property type="project" value="UniProtKB-SubCell"/>
</dbReference>
<evidence type="ECO:0000256" key="5">
    <source>
        <dbReference type="ARBA" id="ARBA00022692"/>
    </source>
</evidence>
<dbReference type="GO" id="GO:0000033">
    <property type="term" value="F:alpha-1,3-mannosyltransferase activity"/>
    <property type="evidence" value="ECO:0007669"/>
    <property type="project" value="TreeGrafter"/>
</dbReference>
<keyword evidence="4" id="KW-0808">Transferase</keyword>
<dbReference type="Pfam" id="PF11051">
    <property type="entry name" value="Mannosyl_trans3"/>
    <property type="match status" value="1"/>
</dbReference>
<keyword evidence="6" id="KW-0735">Signal-anchor</keyword>
<gene>
    <name evidence="10" type="ORF">DNG_03333</name>
</gene>
<evidence type="ECO:0000256" key="3">
    <source>
        <dbReference type="ARBA" id="ARBA00022676"/>
    </source>
</evidence>
<reference evidence="10" key="1">
    <citation type="submission" date="2018-03" db="EMBL/GenBank/DDBJ databases">
        <authorList>
            <person name="Guldener U."/>
        </authorList>
    </citation>
    <scope>NUCLEOTIDE SEQUENCE</scope>
</reference>
<dbReference type="InterPro" id="IPR029044">
    <property type="entry name" value="Nucleotide-diphossugar_trans"/>
</dbReference>
<keyword evidence="11" id="KW-1185">Reference proteome</keyword>
<evidence type="ECO:0000256" key="2">
    <source>
        <dbReference type="ARBA" id="ARBA00009105"/>
    </source>
</evidence>
<dbReference type="AlphaFoldDB" id="A0AAE8SU59"/>
<keyword evidence="9" id="KW-0325">Glycoprotein</keyword>
<keyword evidence="5" id="KW-0812">Transmembrane</keyword>
<dbReference type="PANTHER" id="PTHR31392:SF1">
    <property type="entry name" value="ALPHA-1,3-MANNOSYLTRANSFERASE MNN1-RELATED"/>
    <property type="match status" value="1"/>
</dbReference>
<evidence type="ECO:0000256" key="7">
    <source>
        <dbReference type="ARBA" id="ARBA00022989"/>
    </source>
</evidence>
<accession>A0AAE8SU59</accession>
<evidence type="ECO:0000256" key="8">
    <source>
        <dbReference type="ARBA" id="ARBA00023136"/>
    </source>
</evidence>